<name>A0A6M2DYL6_XENCH</name>
<proteinExistence type="predicted"/>
<feature type="transmembrane region" description="Helical" evidence="1">
    <location>
        <begin position="51"/>
        <end position="71"/>
    </location>
</feature>
<keyword evidence="1" id="KW-0472">Membrane</keyword>
<sequence length="96" mass="11479">MLELVIVLWEYTPGCMYGLVAMALERPGTTRCAVKTYGFWRLINHHKQAELLLFGLLLMLWRFVGLVPRLLKHTFYRFKDMIHLMTHLFLLMLQRL</sequence>
<dbReference type="AlphaFoldDB" id="A0A6M2DYL6"/>
<accession>A0A6M2DYL6</accession>
<evidence type="ECO:0000313" key="2">
    <source>
        <dbReference type="EMBL" id="NOV51312.1"/>
    </source>
</evidence>
<dbReference type="EMBL" id="GIIL01007586">
    <property type="protein sequence ID" value="NOV51312.1"/>
    <property type="molecule type" value="Transcribed_RNA"/>
</dbReference>
<protein>
    <submittedName>
        <fullName evidence="2">Putative secreted protein</fullName>
    </submittedName>
</protein>
<organism evidence="2">
    <name type="scientific">Xenopsylla cheopis</name>
    <name type="common">Oriental rat flea</name>
    <name type="synonym">Pulex cheopis</name>
    <dbReference type="NCBI Taxonomy" id="163159"/>
    <lineage>
        <taxon>Eukaryota</taxon>
        <taxon>Metazoa</taxon>
        <taxon>Ecdysozoa</taxon>
        <taxon>Arthropoda</taxon>
        <taxon>Hexapoda</taxon>
        <taxon>Insecta</taxon>
        <taxon>Pterygota</taxon>
        <taxon>Neoptera</taxon>
        <taxon>Endopterygota</taxon>
        <taxon>Siphonaptera</taxon>
        <taxon>Pulicidae</taxon>
        <taxon>Xenopsyllinae</taxon>
        <taxon>Xenopsylla</taxon>
    </lineage>
</organism>
<keyword evidence="1" id="KW-0812">Transmembrane</keyword>
<reference evidence="2" key="1">
    <citation type="submission" date="2020-03" db="EMBL/GenBank/DDBJ databases">
        <title>Transcriptomic Profiling of the Digestive Tract of the Rat Flea, Xenopsylla cheopis, Following Blood Feeding and Infection with Yersinia pestis.</title>
        <authorList>
            <person name="Bland D.M."/>
            <person name="Martens C.A."/>
            <person name="Virtaneva K."/>
            <person name="Kanakabandi K."/>
            <person name="Long D."/>
            <person name="Rosenke R."/>
            <person name="Saturday G.A."/>
            <person name="Hoyt F.H."/>
            <person name="Bruno D.P."/>
            <person name="Ribeiro J.M.C."/>
            <person name="Hinnebusch J."/>
        </authorList>
    </citation>
    <scope>NUCLEOTIDE SEQUENCE</scope>
</reference>
<evidence type="ECO:0000256" key="1">
    <source>
        <dbReference type="SAM" id="Phobius"/>
    </source>
</evidence>
<keyword evidence="1" id="KW-1133">Transmembrane helix</keyword>